<dbReference type="Pfam" id="PF00926">
    <property type="entry name" value="DHBP_synthase"/>
    <property type="match status" value="1"/>
</dbReference>
<dbReference type="GO" id="GO:0003935">
    <property type="term" value="F:GTP cyclohydrolase II activity"/>
    <property type="evidence" value="ECO:0007669"/>
    <property type="project" value="TreeGrafter"/>
</dbReference>
<reference evidence="9 10" key="1">
    <citation type="submission" date="2020-04" db="EMBL/GenBank/DDBJ databases">
        <authorList>
            <person name="Klaysubun C."/>
            <person name="Duangmal K."/>
            <person name="Lipun K."/>
        </authorList>
    </citation>
    <scope>NUCLEOTIDE SEQUENCE [LARGE SCALE GENOMIC DNA]</scope>
    <source>
        <strain evidence="9 10">DSM 45300</strain>
    </source>
</reference>
<dbReference type="PANTHER" id="PTHR21327:SF18">
    <property type="entry name" value="3,4-DIHYDROXY-2-BUTANONE 4-PHOSPHATE SYNTHASE"/>
    <property type="match status" value="1"/>
</dbReference>
<comment type="pathway">
    <text evidence="3">Cofactor biosynthesis; riboflavin biosynthesis; 2-hydroxy-3-oxobutyl phosphate from D-ribulose 5-phosphate: step 1/1.</text>
</comment>
<dbReference type="PANTHER" id="PTHR21327">
    <property type="entry name" value="GTP CYCLOHYDROLASE II-RELATED"/>
    <property type="match status" value="1"/>
</dbReference>
<protein>
    <recommendedName>
        <fullName evidence="5">3,4-dihydroxy-2-butanone-4-phosphate synthase</fullName>
        <ecNumber evidence="5">4.1.99.12</ecNumber>
    </recommendedName>
</protein>
<evidence type="ECO:0000256" key="6">
    <source>
        <dbReference type="ARBA" id="ARBA00022619"/>
    </source>
</evidence>
<keyword evidence="6" id="KW-0686">Riboflavin biosynthesis</keyword>
<dbReference type="Gene3D" id="3.90.870.10">
    <property type="entry name" value="DHBP synthase"/>
    <property type="match status" value="1"/>
</dbReference>
<evidence type="ECO:0000313" key="10">
    <source>
        <dbReference type="Proteomes" id="UP000586918"/>
    </source>
</evidence>
<comment type="similarity">
    <text evidence="4">In the N-terminal section; belongs to the DHBP synthase family.</text>
</comment>
<dbReference type="GO" id="GO:0009231">
    <property type="term" value="P:riboflavin biosynthetic process"/>
    <property type="evidence" value="ECO:0007669"/>
    <property type="project" value="UniProtKB-UniPathway"/>
</dbReference>
<name>A0A848DRW4_9PSEU</name>
<gene>
    <name evidence="9" type="primary">ribB</name>
    <name evidence="9" type="ORF">HF519_29795</name>
</gene>
<organism evidence="9 10">
    <name type="scientific">Pseudonocardia bannensis</name>
    <dbReference type="NCBI Taxonomy" id="630973"/>
    <lineage>
        <taxon>Bacteria</taxon>
        <taxon>Bacillati</taxon>
        <taxon>Actinomycetota</taxon>
        <taxon>Actinomycetes</taxon>
        <taxon>Pseudonocardiales</taxon>
        <taxon>Pseudonocardiaceae</taxon>
        <taxon>Pseudonocardia</taxon>
    </lineage>
</organism>
<dbReference type="InterPro" id="IPR017945">
    <property type="entry name" value="DHBP_synth_RibB-like_a/b_dom"/>
</dbReference>
<dbReference type="SUPFAM" id="SSF142695">
    <property type="entry name" value="RibA-like"/>
    <property type="match status" value="1"/>
</dbReference>
<dbReference type="PIRSF" id="PIRSF001259">
    <property type="entry name" value="RibA"/>
    <property type="match status" value="1"/>
</dbReference>
<dbReference type="Proteomes" id="UP000586918">
    <property type="component" value="Unassembled WGS sequence"/>
</dbReference>
<comment type="caution">
    <text evidence="9">The sequence shown here is derived from an EMBL/GenBank/DDBJ whole genome shotgun (WGS) entry which is preliminary data.</text>
</comment>
<keyword evidence="9" id="KW-0456">Lyase</keyword>
<dbReference type="InterPro" id="IPR032677">
    <property type="entry name" value="GTP_cyclohydro_II"/>
</dbReference>
<dbReference type="EC" id="4.1.99.12" evidence="5"/>
<keyword evidence="10" id="KW-1185">Reference proteome</keyword>
<comment type="function">
    <text evidence="2">Catalyzes the conversion of D-ribulose 5-phosphate to formate and 3,4-dihydroxy-2-butanone 4-phosphate.</text>
</comment>
<dbReference type="EMBL" id="JAAXKZ010000235">
    <property type="protein sequence ID" value="NMH95650.1"/>
    <property type="molecule type" value="Genomic_DNA"/>
</dbReference>
<evidence type="ECO:0000256" key="5">
    <source>
        <dbReference type="ARBA" id="ARBA00012153"/>
    </source>
</evidence>
<dbReference type="NCBIfam" id="TIGR00506">
    <property type="entry name" value="ribB"/>
    <property type="match status" value="1"/>
</dbReference>
<evidence type="ECO:0000256" key="4">
    <source>
        <dbReference type="ARBA" id="ARBA00005520"/>
    </source>
</evidence>
<keyword evidence="7" id="KW-0479">Metal-binding</keyword>
<evidence type="ECO:0000256" key="1">
    <source>
        <dbReference type="ARBA" id="ARBA00000141"/>
    </source>
</evidence>
<dbReference type="GO" id="GO:0005829">
    <property type="term" value="C:cytosol"/>
    <property type="evidence" value="ECO:0007669"/>
    <property type="project" value="TreeGrafter"/>
</dbReference>
<dbReference type="InterPro" id="IPR036144">
    <property type="entry name" value="RibA-like_sf"/>
</dbReference>
<sequence>MGLEQRVAAAVADVAAGRAVVVVGGEDRDDEGDLIFAAERATPELVAFTVRHTSGYLCASLTGADCDRLALPPMHPADQDRRGTAHRVTVDARDGVTTGISAADRARTMRLLADPGSAAADFTRPGHVVPLRAVPGGVLRKCGSREAAVDLAVLAGLRPVGVLAGIVSQRDPGGMARGEELCAFATEYGLPLLSIADLVAYRRRVEPQVVPAARAQLPTAHGPFVAVGYDSLYEEVEHIALVCGDLDDGADVLLRIHAECLTGDVLGSLRCSCAARLDAAQAAIAEHGQGVLVYRRGRAGRRRGMLRTLQDYQRRDVRGCTGDQRTADPADTIEDDAAVAHILRDLGVRSVRLLADGSDADGAERGLQQAGIRVLGRHPLNPAPAFGEPSSRSRVPSVTMLPTPVDGAINLILDFA</sequence>
<dbReference type="Pfam" id="PF00925">
    <property type="entry name" value="GTP_cyclohydro2"/>
    <property type="match status" value="1"/>
</dbReference>
<dbReference type="InterPro" id="IPR000422">
    <property type="entry name" value="DHBP_synthase_RibB"/>
</dbReference>
<evidence type="ECO:0000256" key="2">
    <source>
        <dbReference type="ARBA" id="ARBA00002284"/>
    </source>
</evidence>
<evidence type="ECO:0000256" key="3">
    <source>
        <dbReference type="ARBA" id="ARBA00004904"/>
    </source>
</evidence>
<dbReference type="SUPFAM" id="SSF55821">
    <property type="entry name" value="YrdC/RibB"/>
    <property type="match status" value="1"/>
</dbReference>
<dbReference type="UniPathway" id="UPA00275">
    <property type="reaction ID" value="UER00399"/>
</dbReference>
<evidence type="ECO:0000313" key="9">
    <source>
        <dbReference type="EMBL" id="NMH95650.1"/>
    </source>
</evidence>
<accession>A0A848DRW4</accession>
<proteinExistence type="inferred from homology"/>
<dbReference type="Gene3D" id="3.40.50.10990">
    <property type="entry name" value="GTP cyclohydrolase II"/>
    <property type="match status" value="1"/>
</dbReference>
<dbReference type="RefSeq" id="WP_169416283.1">
    <property type="nucleotide sequence ID" value="NZ_JAAXKZ010000235.1"/>
</dbReference>
<comment type="catalytic activity">
    <reaction evidence="1">
        <text>D-ribulose 5-phosphate = (2S)-2-hydroxy-3-oxobutyl phosphate + formate + H(+)</text>
        <dbReference type="Rhea" id="RHEA:18457"/>
        <dbReference type="ChEBI" id="CHEBI:15378"/>
        <dbReference type="ChEBI" id="CHEBI:15740"/>
        <dbReference type="ChEBI" id="CHEBI:58121"/>
        <dbReference type="ChEBI" id="CHEBI:58830"/>
        <dbReference type="EC" id="4.1.99.12"/>
    </reaction>
</comment>
<feature type="domain" description="GTP cyclohydrolase II" evidence="8">
    <location>
        <begin position="214"/>
        <end position="378"/>
    </location>
</feature>
<dbReference type="GO" id="GO:0008686">
    <property type="term" value="F:3,4-dihydroxy-2-butanone-4-phosphate synthase activity"/>
    <property type="evidence" value="ECO:0007669"/>
    <property type="project" value="UniProtKB-EC"/>
</dbReference>
<dbReference type="AlphaFoldDB" id="A0A848DRW4"/>
<evidence type="ECO:0000256" key="7">
    <source>
        <dbReference type="ARBA" id="ARBA00022723"/>
    </source>
</evidence>
<dbReference type="GO" id="GO:0046872">
    <property type="term" value="F:metal ion binding"/>
    <property type="evidence" value="ECO:0007669"/>
    <property type="project" value="UniProtKB-KW"/>
</dbReference>
<evidence type="ECO:0000259" key="8">
    <source>
        <dbReference type="Pfam" id="PF00925"/>
    </source>
</evidence>